<organism evidence="3 4">
    <name type="scientific">Candidatus Moanibacter tarae</name>
    <dbReference type="NCBI Taxonomy" id="2200854"/>
    <lineage>
        <taxon>Bacteria</taxon>
        <taxon>Pseudomonadati</taxon>
        <taxon>Verrucomicrobiota</taxon>
        <taxon>Opitutia</taxon>
        <taxon>Puniceicoccales</taxon>
        <taxon>Puniceicoccales incertae sedis</taxon>
        <taxon>Candidatus Moanibacter</taxon>
    </lineage>
</organism>
<dbReference type="Gene3D" id="3.40.50.720">
    <property type="entry name" value="NAD(P)-binding Rossmann-like Domain"/>
    <property type="match status" value="1"/>
</dbReference>
<reference evidence="3 4" key="1">
    <citation type="submission" date="2018-06" db="EMBL/GenBank/DDBJ databases">
        <title>Draft Genome Sequence of a Novel Marine Bacterium Related to the Verrucomicrobia.</title>
        <authorList>
            <person name="Vosseberg J."/>
            <person name="Martijn J."/>
            <person name="Ettema T.J.G."/>
        </authorList>
    </citation>
    <scope>NUCLEOTIDE SEQUENCE [LARGE SCALE GENOMIC DNA]</scope>
    <source>
        <strain evidence="3">TARA_B100001123</strain>
    </source>
</reference>
<name>A0A2Z4AFQ3_9BACT</name>
<dbReference type="GO" id="GO:0000166">
    <property type="term" value="F:nucleotide binding"/>
    <property type="evidence" value="ECO:0007669"/>
    <property type="project" value="InterPro"/>
</dbReference>
<evidence type="ECO:0000259" key="2">
    <source>
        <dbReference type="Pfam" id="PF22725"/>
    </source>
</evidence>
<sequence length="329" mass="35978">MKPLRMGIIGAGGMGNKHARDIRQRTDAEVIAVCDPDQASIERITKTLGITTSNIRQYSELSEMLGKDGLEAVVIATPHTQHNDHVKVCLDAGLHVLVEKPMATTVKAAREFISASERNDRILAIAYQRHGLGKFIRARQLLQEGAIGEIRFLNVLIAQNCIHAFQPGEKWRGDPVLSGGGHFIDTGSHINDIMLWTTGLEPKQVQASLSREGILVDVLTGVVVKFTSGALGTLAFTSLSPAWREEFTFYGTEGELRFGDSEPLRLHRTGEDIILPDDSKQGDTPLHNFVDSIRGKAQVQAPPICGLRVVQLTEAVYKAAESGRAEEVE</sequence>
<evidence type="ECO:0000259" key="1">
    <source>
        <dbReference type="Pfam" id="PF01408"/>
    </source>
</evidence>
<evidence type="ECO:0000313" key="3">
    <source>
        <dbReference type="EMBL" id="AWT59826.1"/>
    </source>
</evidence>
<dbReference type="EC" id="1.1.1.18" evidence="3"/>
<dbReference type="PANTHER" id="PTHR43377">
    <property type="entry name" value="BILIVERDIN REDUCTASE A"/>
    <property type="match status" value="1"/>
</dbReference>
<dbReference type="Pfam" id="PF01408">
    <property type="entry name" value="GFO_IDH_MocA"/>
    <property type="match status" value="1"/>
</dbReference>
<keyword evidence="3" id="KW-0560">Oxidoreductase</keyword>
<evidence type="ECO:0000313" key="4">
    <source>
        <dbReference type="Proteomes" id="UP000247465"/>
    </source>
</evidence>
<dbReference type="InterPro" id="IPR036291">
    <property type="entry name" value="NAD(P)-bd_dom_sf"/>
</dbReference>
<proteinExistence type="predicted"/>
<dbReference type="InterPro" id="IPR051450">
    <property type="entry name" value="Gfo/Idh/MocA_Oxidoreductases"/>
</dbReference>
<dbReference type="SUPFAM" id="SSF55347">
    <property type="entry name" value="Glyceraldehyde-3-phosphate dehydrogenase-like, C-terminal domain"/>
    <property type="match status" value="1"/>
</dbReference>
<feature type="domain" description="Gfo/Idh/MocA-like oxidoreductase N-terminal" evidence="1">
    <location>
        <begin position="4"/>
        <end position="126"/>
    </location>
</feature>
<dbReference type="Proteomes" id="UP000247465">
    <property type="component" value="Chromosome"/>
</dbReference>
<dbReference type="KEGG" id="mtar:DF168_01021"/>
<dbReference type="EMBL" id="CP029803">
    <property type="protein sequence ID" value="AWT59826.1"/>
    <property type="molecule type" value="Genomic_DNA"/>
</dbReference>
<dbReference type="GO" id="GO:0050112">
    <property type="term" value="F:inositol 2-dehydrogenase (NAD+) activity"/>
    <property type="evidence" value="ECO:0007669"/>
    <property type="project" value="UniProtKB-EC"/>
</dbReference>
<dbReference type="PANTHER" id="PTHR43377:SF1">
    <property type="entry name" value="BILIVERDIN REDUCTASE A"/>
    <property type="match status" value="1"/>
</dbReference>
<dbReference type="SUPFAM" id="SSF51735">
    <property type="entry name" value="NAD(P)-binding Rossmann-fold domains"/>
    <property type="match status" value="1"/>
</dbReference>
<dbReference type="InterPro" id="IPR055170">
    <property type="entry name" value="GFO_IDH_MocA-like_dom"/>
</dbReference>
<gene>
    <name evidence="3" type="primary">iolG_16</name>
    <name evidence="3" type="ORF">DF168_01021</name>
</gene>
<dbReference type="Gene3D" id="3.30.360.10">
    <property type="entry name" value="Dihydrodipicolinate Reductase, domain 2"/>
    <property type="match status" value="1"/>
</dbReference>
<dbReference type="InterPro" id="IPR000683">
    <property type="entry name" value="Gfo/Idh/MocA-like_OxRdtase_N"/>
</dbReference>
<protein>
    <submittedName>
        <fullName evidence="3">Myo-inositol 2-dehydrogenase</fullName>
        <ecNumber evidence="3">1.1.1.18</ecNumber>
    </submittedName>
</protein>
<dbReference type="Pfam" id="PF22725">
    <property type="entry name" value="GFO_IDH_MocA_C3"/>
    <property type="match status" value="1"/>
</dbReference>
<accession>A0A2Z4AFQ3</accession>
<feature type="domain" description="GFO/IDH/MocA-like oxidoreductase" evidence="2">
    <location>
        <begin position="135"/>
        <end position="257"/>
    </location>
</feature>
<dbReference type="AlphaFoldDB" id="A0A2Z4AFQ3"/>